<feature type="signal peptide" evidence="5">
    <location>
        <begin position="1"/>
        <end position="22"/>
    </location>
</feature>
<evidence type="ECO:0000256" key="2">
    <source>
        <dbReference type="ARBA" id="ARBA00010701"/>
    </source>
</evidence>
<evidence type="ECO:0000256" key="4">
    <source>
        <dbReference type="RuleBase" id="RU004262"/>
    </source>
</evidence>
<dbReference type="GO" id="GO:0005615">
    <property type="term" value="C:extracellular space"/>
    <property type="evidence" value="ECO:0007669"/>
    <property type="project" value="TreeGrafter"/>
</dbReference>
<evidence type="ECO:0000256" key="3">
    <source>
        <dbReference type="ARBA" id="ARBA00022525"/>
    </source>
</evidence>
<keyword evidence="3" id="KW-0964">Secreted</keyword>
<dbReference type="InterPro" id="IPR000734">
    <property type="entry name" value="TAG_lipase"/>
</dbReference>
<proteinExistence type="inferred from homology"/>
<dbReference type="EMBL" id="QKKF02025899">
    <property type="protein sequence ID" value="RZF36747.1"/>
    <property type="molecule type" value="Genomic_DNA"/>
</dbReference>
<dbReference type="FunFam" id="3.40.50.1820:FF:000076">
    <property type="entry name" value="phospholipase A1"/>
    <property type="match status" value="1"/>
</dbReference>
<dbReference type="Pfam" id="PF00151">
    <property type="entry name" value="Lipase"/>
    <property type="match status" value="2"/>
</dbReference>
<comment type="caution">
    <text evidence="7">The sequence shown here is derived from an EMBL/GenBank/DDBJ whole genome shotgun (WGS) entry which is preliminary data.</text>
</comment>
<dbReference type="GO" id="GO:0017171">
    <property type="term" value="F:serine hydrolase activity"/>
    <property type="evidence" value="ECO:0007669"/>
    <property type="project" value="TreeGrafter"/>
</dbReference>
<name>A0A482WT45_LAOST</name>
<dbReference type="Gene3D" id="3.40.50.1820">
    <property type="entry name" value="alpha/beta hydrolase"/>
    <property type="match status" value="1"/>
</dbReference>
<comment type="similarity">
    <text evidence="2 4">Belongs to the AB hydrolase superfamily. Lipase family.</text>
</comment>
<evidence type="ECO:0000313" key="7">
    <source>
        <dbReference type="EMBL" id="RZF36747.1"/>
    </source>
</evidence>
<evidence type="ECO:0000256" key="5">
    <source>
        <dbReference type="SAM" id="SignalP"/>
    </source>
</evidence>
<sequence length="337" mass="38682">MMSLNLPSLLLAISYYLAQSWGMIIHFGPCVIVFGDHTCPDSRISYYLFTRKNPINPQRVVIFERWDNISLSNYNVSNPTKILIHGYNGNMFLEPLLEIKTEYLLEADYNIWVMNWPSLCESPCYPMAAFNTRHAGECLAQFVRRMQRLHPAPDLHVIGFSLGAHVAALAAVHLRPYKLPRITGLDPAMPFFMTNNKDHKLDPSDARFVDVLHTNAFVQGKPDRCGHVDFYMNDPIGCDHHRSLRYFSESIRSAQGFWGWPCDGMLAYLENRCPPRGEPCLMGAQVSPKSRGYYLVYTSAEAPFALGRWTGVQTNRTRWQRLVRRRGGRNEIETYIV</sequence>
<protein>
    <recommendedName>
        <fullName evidence="6">Lipase domain-containing protein</fullName>
    </recommendedName>
</protein>
<feature type="domain" description="Lipase" evidence="6">
    <location>
        <begin position="43"/>
        <end position="234"/>
    </location>
</feature>
<feature type="chain" id="PRO_5019724914" description="Lipase domain-containing protein" evidence="5">
    <location>
        <begin position="23"/>
        <end position="337"/>
    </location>
</feature>
<keyword evidence="8" id="KW-1185">Reference proteome</keyword>
<dbReference type="OrthoDB" id="199913at2759"/>
<dbReference type="PANTHER" id="PTHR11610">
    <property type="entry name" value="LIPASE"/>
    <property type="match status" value="1"/>
</dbReference>
<dbReference type="FunCoup" id="A0A482WT45">
    <property type="interactions" value="35"/>
</dbReference>
<feature type="domain" description="Lipase" evidence="6">
    <location>
        <begin position="236"/>
        <end position="285"/>
    </location>
</feature>
<dbReference type="InterPro" id="IPR029058">
    <property type="entry name" value="AB_hydrolase_fold"/>
</dbReference>
<dbReference type="PRINTS" id="PR00821">
    <property type="entry name" value="TAGLIPASE"/>
</dbReference>
<evidence type="ECO:0000259" key="6">
    <source>
        <dbReference type="Pfam" id="PF00151"/>
    </source>
</evidence>
<dbReference type="GO" id="GO:0016298">
    <property type="term" value="F:lipase activity"/>
    <property type="evidence" value="ECO:0007669"/>
    <property type="project" value="InterPro"/>
</dbReference>
<dbReference type="SMR" id="A0A482WT45"/>
<evidence type="ECO:0000256" key="1">
    <source>
        <dbReference type="ARBA" id="ARBA00004613"/>
    </source>
</evidence>
<keyword evidence="5" id="KW-0732">Signal</keyword>
<dbReference type="STRING" id="195883.A0A482WT45"/>
<dbReference type="SUPFAM" id="SSF53474">
    <property type="entry name" value="alpha/beta-Hydrolases"/>
    <property type="match status" value="1"/>
</dbReference>
<dbReference type="PANTHER" id="PTHR11610:SF151">
    <property type="entry name" value="PHOSPHOLIPASE A1 MEMBER A-LIKE PROTEIN"/>
    <property type="match status" value="1"/>
</dbReference>
<dbReference type="InterPro" id="IPR013818">
    <property type="entry name" value="Lipase"/>
</dbReference>
<accession>A0A482WT45</accession>
<dbReference type="AlphaFoldDB" id="A0A482WT45"/>
<gene>
    <name evidence="7" type="ORF">LSTR_LSTR005060</name>
</gene>
<organism evidence="7 8">
    <name type="scientific">Laodelphax striatellus</name>
    <name type="common">Small brown planthopper</name>
    <name type="synonym">Delphax striatella</name>
    <dbReference type="NCBI Taxonomy" id="195883"/>
    <lineage>
        <taxon>Eukaryota</taxon>
        <taxon>Metazoa</taxon>
        <taxon>Ecdysozoa</taxon>
        <taxon>Arthropoda</taxon>
        <taxon>Hexapoda</taxon>
        <taxon>Insecta</taxon>
        <taxon>Pterygota</taxon>
        <taxon>Neoptera</taxon>
        <taxon>Paraneoptera</taxon>
        <taxon>Hemiptera</taxon>
        <taxon>Auchenorrhyncha</taxon>
        <taxon>Fulgoroidea</taxon>
        <taxon>Delphacidae</taxon>
        <taxon>Criomorphinae</taxon>
        <taxon>Laodelphax</taxon>
    </lineage>
</organism>
<dbReference type="InParanoid" id="A0A482WT45"/>
<reference evidence="7 8" key="1">
    <citation type="journal article" date="2017" name="Gigascience">
        <title>Genome sequence of the small brown planthopper, Laodelphax striatellus.</title>
        <authorList>
            <person name="Zhu J."/>
            <person name="Jiang F."/>
            <person name="Wang X."/>
            <person name="Yang P."/>
            <person name="Bao Y."/>
            <person name="Zhao W."/>
            <person name="Wang W."/>
            <person name="Lu H."/>
            <person name="Wang Q."/>
            <person name="Cui N."/>
            <person name="Li J."/>
            <person name="Chen X."/>
            <person name="Luo L."/>
            <person name="Yu J."/>
            <person name="Kang L."/>
            <person name="Cui F."/>
        </authorList>
    </citation>
    <scope>NUCLEOTIDE SEQUENCE [LARGE SCALE GENOMIC DNA]</scope>
    <source>
        <strain evidence="7">Lst14</strain>
    </source>
</reference>
<evidence type="ECO:0000313" key="8">
    <source>
        <dbReference type="Proteomes" id="UP000291343"/>
    </source>
</evidence>
<comment type="subcellular location">
    <subcellularLocation>
        <location evidence="1">Secreted</location>
    </subcellularLocation>
</comment>
<dbReference type="GO" id="GO:0016042">
    <property type="term" value="P:lipid catabolic process"/>
    <property type="evidence" value="ECO:0007669"/>
    <property type="project" value="TreeGrafter"/>
</dbReference>
<dbReference type="Proteomes" id="UP000291343">
    <property type="component" value="Unassembled WGS sequence"/>
</dbReference>